<feature type="region of interest" description="Disordered" evidence="1">
    <location>
        <begin position="28"/>
        <end position="78"/>
    </location>
</feature>
<name>A0A699ZCR5_HAELA</name>
<feature type="compositionally biased region" description="Low complexity" evidence="1">
    <location>
        <begin position="31"/>
        <end position="56"/>
    </location>
</feature>
<organism evidence="2 3">
    <name type="scientific">Haematococcus lacustris</name>
    <name type="common">Green alga</name>
    <name type="synonym">Haematococcus pluvialis</name>
    <dbReference type="NCBI Taxonomy" id="44745"/>
    <lineage>
        <taxon>Eukaryota</taxon>
        <taxon>Viridiplantae</taxon>
        <taxon>Chlorophyta</taxon>
        <taxon>core chlorophytes</taxon>
        <taxon>Chlorophyceae</taxon>
        <taxon>CS clade</taxon>
        <taxon>Chlamydomonadales</taxon>
        <taxon>Haematococcaceae</taxon>
        <taxon>Haematococcus</taxon>
    </lineage>
</organism>
<evidence type="ECO:0000256" key="1">
    <source>
        <dbReference type="SAM" id="MobiDB-lite"/>
    </source>
</evidence>
<evidence type="ECO:0000313" key="2">
    <source>
        <dbReference type="EMBL" id="GFH19565.1"/>
    </source>
</evidence>
<reference evidence="2 3" key="1">
    <citation type="submission" date="2020-02" db="EMBL/GenBank/DDBJ databases">
        <title>Draft genome sequence of Haematococcus lacustris strain NIES-144.</title>
        <authorList>
            <person name="Morimoto D."/>
            <person name="Nakagawa S."/>
            <person name="Yoshida T."/>
            <person name="Sawayama S."/>
        </authorList>
    </citation>
    <scope>NUCLEOTIDE SEQUENCE [LARGE SCALE GENOMIC DNA]</scope>
    <source>
        <strain evidence="2 3">NIES-144</strain>
    </source>
</reference>
<proteinExistence type="predicted"/>
<sequence>MDMCQPPLGVASGNVQATGLRHLDLGQGQIGSDQASANAAAHASSTGGGKSKASAKAKADSKSGRLLLADQSDPPASA</sequence>
<protein>
    <submittedName>
        <fullName evidence="2">Uncharacterized protein</fullName>
    </submittedName>
</protein>
<dbReference type="EMBL" id="BLLF01001485">
    <property type="protein sequence ID" value="GFH19565.1"/>
    <property type="molecule type" value="Genomic_DNA"/>
</dbReference>
<gene>
    <name evidence="2" type="ORF">HaLaN_16528</name>
</gene>
<accession>A0A699ZCR5</accession>
<dbReference type="Proteomes" id="UP000485058">
    <property type="component" value="Unassembled WGS sequence"/>
</dbReference>
<evidence type="ECO:0000313" key="3">
    <source>
        <dbReference type="Proteomes" id="UP000485058"/>
    </source>
</evidence>
<keyword evidence="3" id="KW-1185">Reference proteome</keyword>
<comment type="caution">
    <text evidence="2">The sequence shown here is derived from an EMBL/GenBank/DDBJ whole genome shotgun (WGS) entry which is preliminary data.</text>
</comment>
<dbReference type="AlphaFoldDB" id="A0A699ZCR5"/>